<evidence type="ECO:0000256" key="5">
    <source>
        <dbReference type="RuleBase" id="RU000660"/>
    </source>
</evidence>
<evidence type="ECO:0000256" key="1">
    <source>
        <dbReference type="ARBA" id="ARBA00008777"/>
    </source>
</evidence>
<gene>
    <name evidence="7" type="ORF">FZC34_02260</name>
</gene>
<comment type="similarity">
    <text evidence="1 5">Belongs to the bacterial ribosomal protein bL17 family.</text>
</comment>
<reference evidence="7 8" key="1">
    <citation type="submission" date="2019-08" db="EMBL/GenBank/DDBJ databases">
        <title>Highly reduced genomes of protist endosymbionts show evolutionary convergence.</title>
        <authorList>
            <person name="George E."/>
            <person name="Husnik F."/>
            <person name="Tashyreva D."/>
            <person name="Prokopchuk G."/>
            <person name="Horak A."/>
            <person name="Kwong W.K."/>
            <person name="Lukes J."/>
            <person name="Keeling P.J."/>
        </authorList>
    </citation>
    <scope>NUCLEOTIDE SEQUENCE [LARGE SCALE GENOMIC DNA]</scope>
    <source>
        <strain evidence="7">1604LC</strain>
    </source>
</reference>
<proteinExistence type="inferred from homology"/>
<dbReference type="EMBL" id="CP043316">
    <property type="protein sequence ID" value="QEK38717.1"/>
    <property type="molecule type" value="Genomic_DNA"/>
</dbReference>
<evidence type="ECO:0000313" key="7">
    <source>
        <dbReference type="EMBL" id="QEK38717.1"/>
    </source>
</evidence>
<dbReference type="Proteomes" id="UP000325004">
    <property type="component" value="Chromosome"/>
</dbReference>
<name>A0A5C0UG61_9PROT</name>
<dbReference type="GO" id="GO:0006412">
    <property type="term" value="P:translation"/>
    <property type="evidence" value="ECO:0007669"/>
    <property type="project" value="InterPro"/>
</dbReference>
<evidence type="ECO:0000256" key="6">
    <source>
        <dbReference type="RuleBase" id="RU000661"/>
    </source>
</evidence>
<dbReference type="GO" id="GO:0022625">
    <property type="term" value="C:cytosolic large ribosomal subunit"/>
    <property type="evidence" value="ECO:0007669"/>
    <property type="project" value="TreeGrafter"/>
</dbReference>
<dbReference type="Gene3D" id="3.90.1030.10">
    <property type="entry name" value="Ribosomal protein L17"/>
    <property type="match status" value="1"/>
</dbReference>
<dbReference type="RefSeq" id="WP_148971838.1">
    <property type="nucleotide sequence ID" value="NZ_CP043316.1"/>
</dbReference>
<dbReference type="SUPFAM" id="SSF64263">
    <property type="entry name" value="Prokaryotic ribosomal protein L17"/>
    <property type="match status" value="1"/>
</dbReference>
<dbReference type="GO" id="GO:0003735">
    <property type="term" value="F:structural constituent of ribosome"/>
    <property type="evidence" value="ECO:0007669"/>
    <property type="project" value="InterPro"/>
</dbReference>
<evidence type="ECO:0000256" key="3">
    <source>
        <dbReference type="ARBA" id="ARBA00023274"/>
    </source>
</evidence>
<dbReference type="Pfam" id="PF01196">
    <property type="entry name" value="Ribosomal_L17"/>
    <property type="match status" value="1"/>
</dbReference>
<protein>
    <recommendedName>
        <fullName evidence="4 6">50S ribosomal protein L17</fullName>
    </recommendedName>
</protein>
<evidence type="ECO:0000256" key="4">
    <source>
        <dbReference type="ARBA" id="ARBA00035494"/>
    </source>
</evidence>
<dbReference type="InterPro" id="IPR036373">
    <property type="entry name" value="Ribosomal_bL17_sf"/>
</dbReference>
<dbReference type="AlphaFoldDB" id="A0A5C0UG61"/>
<keyword evidence="3 5" id="KW-0687">Ribonucleoprotein</keyword>
<dbReference type="OrthoDB" id="9809073at2"/>
<dbReference type="InterPro" id="IPR000456">
    <property type="entry name" value="Ribosomal_bL17"/>
</dbReference>
<dbReference type="NCBIfam" id="TIGR00059">
    <property type="entry name" value="L17"/>
    <property type="match status" value="1"/>
</dbReference>
<keyword evidence="8" id="KW-1185">Reference proteome</keyword>
<keyword evidence="2 5" id="KW-0689">Ribosomal protein</keyword>
<organism evidence="7 8">
    <name type="scientific">Candidatus Cytomitobacter primus</name>
    <dbReference type="NCBI Taxonomy" id="2066024"/>
    <lineage>
        <taxon>Bacteria</taxon>
        <taxon>Pseudomonadati</taxon>
        <taxon>Pseudomonadota</taxon>
        <taxon>Alphaproteobacteria</taxon>
        <taxon>Holosporales</taxon>
        <taxon>Holosporaceae</taxon>
        <taxon>Candidatus Cytomitobacter</taxon>
    </lineage>
</organism>
<evidence type="ECO:0000313" key="8">
    <source>
        <dbReference type="Proteomes" id="UP000325004"/>
    </source>
</evidence>
<dbReference type="PANTHER" id="PTHR14413">
    <property type="entry name" value="RIBOSOMAL PROTEIN L17"/>
    <property type="match status" value="1"/>
</dbReference>
<dbReference type="KEGG" id="cpri:FZC34_02260"/>
<dbReference type="PANTHER" id="PTHR14413:SF16">
    <property type="entry name" value="LARGE RIBOSOMAL SUBUNIT PROTEIN BL17M"/>
    <property type="match status" value="1"/>
</dbReference>
<evidence type="ECO:0000256" key="2">
    <source>
        <dbReference type="ARBA" id="ARBA00022980"/>
    </source>
</evidence>
<accession>A0A5C0UG61</accession>
<sequence>MRHCVSKVKLNRKQGNRKALIMNLSRSLLLHGKICSTKAKIAACRPFSEKMITLMRKGDLASIRKLISVFRDKDYVKNVSEKISAMYQDRDGGYTRTIKVGFRKGDGAPISIIELV</sequence>